<dbReference type="PIRSF" id="PIRSF028757">
    <property type="entry name" value="LD-carboxypeptidase"/>
    <property type="match status" value="1"/>
</dbReference>
<gene>
    <name evidence="6" type="ORF">IV74_GL001784</name>
</gene>
<comment type="caution">
    <text evidence="6">The sequence shown here is derived from an EMBL/GenBank/DDBJ whole genome shotgun (WGS) entry which is preliminary data.</text>
</comment>
<dbReference type="PATRIC" id="fig|1449336.4.peg.1819"/>
<dbReference type="InterPro" id="IPR040921">
    <property type="entry name" value="Peptidase_S66C"/>
</dbReference>
<evidence type="ECO:0008006" key="8">
    <source>
        <dbReference type="Google" id="ProtNLM"/>
    </source>
</evidence>
<dbReference type="CDD" id="cd07062">
    <property type="entry name" value="Peptidase_S66_mccF_like"/>
    <property type="match status" value="1"/>
</dbReference>
<dbReference type="GO" id="GO:0016787">
    <property type="term" value="F:hydrolase activity"/>
    <property type="evidence" value="ECO:0007669"/>
    <property type="project" value="UniProtKB-KW"/>
</dbReference>
<sequence length="339" mass="38697">MIRYPIWDRQKKIGVTAPSSGVQKELQPMLWMAINYFKNQGQEVIVTPNVWTQEKVVSSSAYVRNNELNALLTNQEISLIIPPWGGELLLEMLPLIDFNSFPTKWLLGYSDISGLLLAITLKTGIATAHGTNFIDLRGTTMDDTTASYQKVLTTLPYKSVTQQSSSFYQSKWDFEKTNNSPFYLDTPTKWRHIDPTITSQHLEGRVLCGCIDIIRHLIGTPFGDVEAFWQEHIPDEPVLWVLENCELNSADLRRNLLQMHYAGWFKHCTGILFGRSNANEVFEDYHFIDVYQILAEELQIPILYDIDCGHVPPQLTFINGAYLEVSYSNGHATVIQTFN</sequence>
<protein>
    <recommendedName>
        <fullName evidence="8">LD-carboxypeptidase</fullName>
    </recommendedName>
</protein>
<reference evidence="6 7" key="1">
    <citation type="journal article" date="2015" name="Genome Announc.">
        <title>Expanding the biotechnology potential of lactobacilli through comparative genomics of 213 strains and associated genera.</title>
        <authorList>
            <person name="Sun Z."/>
            <person name="Harris H.M."/>
            <person name="McCann A."/>
            <person name="Guo C."/>
            <person name="Argimon S."/>
            <person name="Zhang W."/>
            <person name="Yang X."/>
            <person name="Jeffery I.B."/>
            <person name="Cooney J.C."/>
            <person name="Kagawa T.F."/>
            <person name="Liu W."/>
            <person name="Song Y."/>
            <person name="Salvetti E."/>
            <person name="Wrobel A."/>
            <person name="Rasinkangas P."/>
            <person name="Parkhill J."/>
            <person name="Rea M.C."/>
            <person name="O'Sullivan O."/>
            <person name="Ritari J."/>
            <person name="Douillard F.P."/>
            <person name="Paul Ross R."/>
            <person name="Yang R."/>
            <person name="Briner A.E."/>
            <person name="Felis G.E."/>
            <person name="de Vos W.M."/>
            <person name="Barrangou R."/>
            <person name="Klaenhammer T.R."/>
            <person name="Caufield P.W."/>
            <person name="Cui Y."/>
            <person name="Zhang H."/>
            <person name="O'Toole P.W."/>
        </authorList>
    </citation>
    <scope>NUCLEOTIDE SEQUENCE [LARGE SCALE GENOMIC DNA]</scope>
    <source>
        <strain evidence="6 7">DSM 20623</strain>
    </source>
</reference>
<evidence type="ECO:0000259" key="4">
    <source>
        <dbReference type="Pfam" id="PF02016"/>
    </source>
</evidence>
<dbReference type="InterPro" id="IPR003507">
    <property type="entry name" value="S66_fam"/>
</dbReference>
<evidence type="ECO:0000256" key="3">
    <source>
        <dbReference type="PIRSR" id="PIRSR028757-1"/>
    </source>
</evidence>
<dbReference type="Pfam" id="PF02016">
    <property type="entry name" value="Peptidase_S66"/>
    <property type="match status" value="1"/>
</dbReference>
<keyword evidence="7" id="KW-1185">Reference proteome</keyword>
<evidence type="ECO:0000256" key="1">
    <source>
        <dbReference type="ARBA" id="ARBA00010233"/>
    </source>
</evidence>
<evidence type="ECO:0000256" key="2">
    <source>
        <dbReference type="ARBA" id="ARBA00022801"/>
    </source>
</evidence>
<dbReference type="SUPFAM" id="SSF52317">
    <property type="entry name" value="Class I glutamine amidotransferase-like"/>
    <property type="match status" value="1"/>
</dbReference>
<name>A0A0R2HNX3_CARDV</name>
<dbReference type="Pfam" id="PF17676">
    <property type="entry name" value="Peptidase_S66C"/>
    <property type="match status" value="1"/>
</dbReference>
<comment type="similarity">
    <text evidence="1">Belongs to the peptidase S66 family.</text>
</comment>
<dbReference type="RefSeq" id="WP_034569951.1">
    <property type="nucleotide sequence ID" value="NZ_JQBS01000035.1"/>
</dbReference>
<dbReference type="SUPFAM" id="SSF141986">
    <property type="entry name" value="LD-carboxypeptidase A C-terminal domain-like"/>
    <property type="match status" value="1"/>
</dbReference>
<dbReference type="PANTHER" id="PTHR30237">
    <property type="entry name" value="MURAMOYLTETRAPEPTIDE CARBOXYPEPTIDASE"/>
    <property type="match status" value="1"/>
</dbReference>
<dbReference type="Gene3D" id="3.50.30.60">
    <property type="entry name" value="LD-carboxypeptidase A C-terminal domain-like"/>
    <property type="match status" value="1"/>
</dbReference>
<feature type="domain" description="LD-carboxypeptidase C-terminal" evidence="5">
    <location>
        <begin position="203"/>
        <end position="324"/>
    </location>
</feature>
<feature type="active site" description="Charge relay system" evidence="3">
    <location>
        <position position="310"/>
    </location>
</feature>
<dbReference type="EMBL" id="JQBS01000035">
    <property type="protein sequence ID" value="KRN54206.1"/>
    <property type="molecule type" value="Genomic_DNA"/>
</dbReference>
<dbReference type="eggNOG" id="COG1619">
    <property type="taxonomic scope" value="Bacteria"/>
</dbReference>
<proteinExistence type="inferred from homology"/>
<evidence type="ECO:0000313" key="7">
    <source>
        <dbReference type="Proteomes" id="UP000051658"/>
    </source>
</evidence>
<dbReference type="Gene3D" id="3.40.50.10740">
    <property type="entry name" value="Class I glutamine amidotransferase-like"/>
    <property type="match status" value="1"/>
</dbReference>
<keyword evidence="2" id="KW-0378">Hydrolase</keyword>
<dbReference type="GeneID" id="89588781"/>
<dbReference type="InterPro" id="IPR029062">
    <property type="entry name" value="Class_I_gatase-like"/>
</dbReference>
<evidence type="ECO:0000259" key="5">
    <source>
        <dbReference type="Pfam" id="PF17676"/>
    </source>
</evidence>
<dbReference type="InterPro" id="IPR040449">
    <property type="entry name" value="Peptidase_S66_N"/>
</dbReference>
<feature type="active site" description="Charge relay system" evidence="3">
    <location>
        <position position="243"/>
    </location>
</feature>
<dbReference type="Proteomes" id="UP000051658">
    <property type="component" value="Unassembled WGS sequence"/>
</dbReference>
<dbReference type="AlphaFoldDB" id="A0A0R2HNX3"/>
<dbReference type="InterPro" id="IPR027478">
    <property type="entry name" value="LdcA_N"/>
</dbReference>
<organism evidence="6 7">
    <name type="scientific">Carnobacterium divergens DSM 20623</name>
    <dbReference type="NCBI Taxonomy" id="1449336"/>
    <lineage>
        <taxon>Bacteria</taxon>
        <taxon>Bacillati</taxon>
        <taxon>Bacillota</taxon>
        <taxon>Bacilli</taxon>
        <taxon>Lactobacillales</taxon>
        <taxon>Carnobacteriaceae</taxon>
        <taxon>Carnobacterium</taxon>
    </lineage>
</organism>
<dbReference type="InterPro" id="IPR027461">
    <property type="entry name" value="Carboxypeptidase_A_C_sf"/>
</dbReference>
<feature type="domain" description="LD-carboxypeptidase N-terminal" evidence="4">
    <location>
        <begin position="13"/>
        <end position="130"/>
    </location>
</feature>
<accession>A0A0R2HNX3</accession>
<dbReference type="PANTHER" id="PTHR30237:SF5">
    <property type="entry name" value="CARBOXYPEPTIDASE VC_A0337-RELATED"/>
    <property type="match status" value="1"/>
</dbReference>
<feature type="active site" description="Nucleophile" evidence="3">
    <location>
        <position position="110"/>
    </location>
</feature>
<evidence type="ECO:0000313" key="6">
    <source>
        <dbReference type="EMBL" id="KRN54206.1"/>
    </source>
</evidence>